<dbReference type="GO" id="GO:0016887">
    <property type="term" value="F:ATP hydrolysis activity"/>
    <property type="evidence" value="ECO:0007669"/>
    <property type="project" value="InterPro"/>
</dbReference>
<reference evidence="5" key="1">
    <citation type="submission" date="2018-05" db="EMBL/GenBank/DDBJ databases">
        <authorList>
            <person name="Lanie J.A."/>
            <person name="Ng W.-L."/>
            <person name="Kazmierczak K.M."/>
            <person name="Andrzejewski T.M."/>
            <person name="Davidsen T.M."/>
            <person name="Wayne K.J."/>
            <person name="Tettelin H."/>
            <person name="Glass J.I."/>
            <person name="Rusch D."/>
            <person name="Podicherti R."/>
            <person name="Tsui H.-C.T."/>
            <person name="Winkler M.E."/>
        </authorList>
    </citation>
    <scope>NUCLEOTIDE SEQUENCE</scope>
</reference>
<proteinExistence type="predicted"/>
<gene>
    <name evidence="5" type="ORF">METZ01_LOCUS145283</name>
</gene>
<accession>A0A381ZTA9</accession>
<dbReference type="Gene3D" id="3.40.50.300">
    <property type="entry name" value="P-loop containing nucleotide triphosphate hydrolases"/>
    <property type="match status" value="1"/>
</dbReference>
<evidence type="ECO:0000259" key="4">
    <source>
        <dbReference type="PROSITE" id="PS50893"/>
    </source>
</evidence>
<name>A0A381ZTA9_9ZZZZ</name>
<sequence length="233" mass="25226">MPPALVLVGLTKLFGKIRALDALDLTLELGSIHGFVGPNGAGKTTMLSIVAGLKRKTSGNITFGIPDHQMMLMPDTPDFFPLLTAREVVDLARHPFRKEVSEQAVSRIIGEVGLTESIDRRVGGFSRGMKQRLGLATTLIGEPQLVLLDEPCSALDPIGRREVLDTISRLRGKSTVLFSTHILSDVEDVCDSVTVVDHGRALYGGSVSGIRKSKEQSFEDAVLELLQPGRNIE</sequence>
<dbReference type="InterPro" id="IPR051782">
    <property type="entry name" value="ABC_Transporter_VariousFunc"/>
</dbReference>
<dbReference type="PANTHER" id="PTHR42939">
    <property type="entry name" value="ABC TRANSPORTER ATP-BINDING PROTEIN ALBC-RELATED"/>
    <property type="match status" value="1"/>
</dbReference>
<dbReference type="SUPFAM" id="SSF52540">
    <property type="entry name" value="P-loop containing nucleoside triphosphate hydrolases"/>
    <property type="match status" value="1"/>
</dbReference>
<keyword evidence="2" id="KW-0547">Nucleotide-binding</keyword>
<dbReference type="PANTHER" id="PTHR42939:SF1">
    <property type="entry name" value="ABC TRANSPORTER ATP-BINDING PROTEIN ALBC-RELATED"/>
    <property type="match status" value="1"/>
</dbReference>
<dbReference type="GO" id="GO:0005524">
    <property type="term" value="F:ATP binding"/>
    <property type="evidence" value="ECO:0007669"/>
    <property type="project" value="UniProtKB-KW"/>
</dbReference>
<protein>
    <recommendedName>
        <fullName evidence="4">ABC transporter domain-containing protein</fullName>
    </recommendedName>
</protein>
<dbReference type="InterPro" id="IPR003593">
    <property type="entry name" value="AAA+_ATPase"/>
</dbReference>
<evidence type="ECO:0000313" key="5">
    <source>
        <dbReference type="EMBL" id="SVA92429.1"/>
    </source>
</evidence>
<keyword evidence="3" id="KW-0067">ATP-binding</keyword>
<keyword evidence="1" id="KW-0813">Transport</keyword>
<feature type="domain" description="ABC transporter" evidence="4">
    <location>
        <begin position="5"/>
        <end position="223"/>
    </location>
</feature>
<dbReference type="PROSITE" id="PS50893">
    <property type="entry name" value="ABC_TRANSPORTER_2"/>
    <property type="match status" value="1"/>
</dbReference>
<organism evidence="5">
    <name type="scientific">marine metagenome</name>
    <dbReference type="NCBI Taxonomy" id="408172"/>
    <lineage>
        <taxon>unclassified sequences</taxon>
        <taxon>metagenomes</taxon>
        <taxon>ecological metagenomes</taxon>
    </lineage>
</organism>
<dbReference type="Pfam" id="PF00005">
    <property type="entry name" value="ABC_tran"/>
    <property type="match status" value="1"/>
</dbReference>
<evidence type="ECO:0000256" key="1">
    <source>
        <dbReference type="ARBA" id="ARBA00022448"/>
    </source>
</evidence>
<evidence type="ECO:0000256" key="2">
    <source>
        <dbReference type="ARBA" id="ARBA00022741"/>
    </source>
</evidence>
<dbReference type="InterPro" id="IPR027417">
    <property type="entry name" value="P-loop_NTPase"/>
</dbReference>
<dbReference type="SMART" id="SM00382">
    <property type="entry name" value="AAA"/>
    <property type="match status" value="1"/>
</dbReference>
<dbReference type="InterPro" id="IPR003439">
    <property type="entry name" value="ABC_transporter-like_ATP-bd"/>
</dbReference>
<evidence type="ECO:0000256" key="3">
    <source>
        <dbReference type="ARBA" id="ARBA00022840"/>
    </source>
</evidence>
<dbReference type="AlphaFoldDB" id="A0A381ZTA9"/>
<dbReference type="EMBL" id="UINC01022558">
    <property type="protein sequence ID" value="SVA92429.1"/>
    <property type="molecule type" value="Genomic_DNA"/>
</dbReference>